<gene>
    <name evidence="1" type="ORF">ACFSAH_10560</name>
</gene>
<dbReference type="SUPFAM" id="SSF48452">
    <property type="entry name" value="TPR-like"/>
    <property type="match status" value="1"/>
</dbReference>
<dbReference type="EMBL" id="JBHUDG010000015">
    <property type="protein sequence ID" value="MFD1630322.1"/>
    <property type="molecule type" value="Genomic_DNA"/>
</dbReference>
<evidence type="ECO:0000313" key="2">
    <source>
        <dbReference type="Proteomes" id="UP001597118"/>
    </source>
</evidence>
<organism evidence="1 2">
    <name type="scientific">Pseudopedobacter beijingensis</name>
    <dbReference type="NCBI Taxonomy" id="1207056"/>
    <lineage>
        <taxon>Bacteria</taxon>
        <taxon>Pseudomonadati</taxon>
        <taxon>Bacteroidota</taxon>
        <taxon>Sphingobacteriia</taxon>
        <taxon>Sphingobacteriales</taxon>
        <taxon>Sphingobacteriaceae</taxon>
        <taxon>Pseudopedobacter</taxon>
    </lineage>
</organism>
<protein>
    <submittedName>
        <fullName evidence="1">SusD/RagB family nutrient-binding outer membrane lipoprotein</fullName>
    </submittedName>
</protein>
<sequence length="506" mass="58046">MKKNFKYLYVVLLGFLIVSCNKLDLNENPKQPTNVGTKLRLPAIEANLAYSLYSQARFAAYHSYYFTMRTGNNDAITDTWNYNGILRQASWRFHYFDVGANVNDMLKKAMEEKSNNYAGVGKIILAYSYLTTTDVFGDLPFSEAFTDSFNPKYDSQEQVLQGIEKLLDEGIADLNNVSELASTMNDKSDLIYKGDLNKWKSFALATKARLKLRTANFKGGYQELLTIVNDALAGFSDAIFMYPLDSKVTWERNLWGPARSQPEWNFAVITNKLNETLPTDVFMKSLTVDAANNIYDPRLYKLTTPGDNNKYLGAKLTEGLKDASLPNKTDQKDFANLYGGLWTKDDSPFPILLKEELYFIKAEAQFYLEDYDGALKSYQEGISLNMKRLEIPDGQIINFLGSSKVAQDGGSLKISHIMMQKYVALYLQPETWSDIRRYGYSTTAYPDFYYPKYALNEWQGRYIQRFPYDPETEYVYNPKEIARLGATARNWCFTPVWWAEMSTLKN</sequence>
<dbReference type="InterPro" id="IPR041662">
    <property type="entry name" value="SusD-like_2"/>
</dbReference>
<evidence type="ECO:0000313" key="1">
    <source>
        <dbReference type="EMBL" id="MFD1630322.1"/>
    </source>
</evidence>
<reference evidence="2" key="1">
    <citation type="journal article" date="2019" name="Int. J. Syst. Evol. Microbiol.">
        <title>The Global Catalogue of Microorganisms (GCM) 10K type strain sequencing project: providing services to taxonomists for standard genome sequencing and annotation.</title>
        <authorList>
            <consortium name="The Broad Institute Genomics Platform"/>
            <consortium name="The Broad Institute Genome Sequencing Center for Infectious Disease"/>
            <person name="Wu L."/>
            <person name="Ma J."/>
        </authorList>
    </citation>
    <scope>NUCLEOTIDE SEQUENCE [LARGE SCALE GENOMIC DNA]</scope>
    <source>
        <strain evidence="2">CCUG 53762</strain>
    </source>
</reference>
<dbReference type="InterPro" id="IPR011990">
    <property type="entry name" value="TPR-like_helical_dom_sf"/>
</dbReference>
<keyword evidence="2" id="KW-1185">Reference proteome</keyword>
<comment type="caution">
    <text evidence="1">The sequence shown here is derived from an EMBL/GenBank/DDBJ whole genome shotgun (WGS) entry which is preliminary data.</text>
</comment>
<dbReference type="Pfam" id="PF12771">
    <property type="entry name" value="SusD-like_2"/>
    <property type="match status" value="1"/>
</dbReference>
<proteinExistence type="predicted"/>
<accession>A0ABW4IEE4</accession>
<dbReference type="Gene3D" id="1.25.40.390">
    <property type="match status" value="1"/>
</dbReference>
<dbReference type="RefSeq" id="WP_379662697.1">
    <property type="nucleotide sequence ID" value="NZ_JBHUDG010000015.1"/>
</dbReference>
<dbReference type="PROSITE" id="PS51257">
    <property type="entry name" value="PROKAR_LIPOPROTEIN"/>
    <property type="match status" value="1"/>
</dbReference>
<keyword evidence="1" id="KW-0449">Lipoprotein</keyword>
<name>A0ABW4IEE4_9SPHI</name>
<dbReference type="Proteomes" id="UP001597118">
    <property type="component" value="Unassembled WGS sequence"/>
</dbReference>